<dbReference type="InterPro" id="IPR051120">
    <property type="entry name" value="ABC_AA/LPS_Transport"/>
</dbReference>
<dbReference type="GO" id="GO:0016887">
    <property type="term" value="F:ATP hydrolysis activity"/>
    <property type="evidence" value="ECO:0007669"/>
    <property type="project" value="InterPro"/>
</dbReference>
<keyword evidence="2" id="KW-0547">Nucleotide-binding</keyword>
<dbReference type="Gene3D" id="3.40.50.300">
    <property type="entry name" value="P-loop containing nucleotide triphosphate hydrolases"/>
    <property type="match status" value="1"/>
</dbReference>
<accession>A0A9X7J135</accession>
<keyword evidence="1" id="KW-0813">Transport</keyword>
<dbReference type="PANTHER" id="PTHR45772">
    <property type="entry name" value="CONSERVED COMPONENT OF ABC TRANSPORTER FOR NATURAL AMINO ACIDS-RELATED"/>
    <property type="match status" value="1"/>
</dbReference>
<proteinExistence type="predicted"/>
<reference evidence="5 6" key="1">
    <citation type="submission" date="2018-03" db="EMBL/GenBank/DDBJ databases">
        <title>Genome sequence of Moorella stamsii DSM 26217.</title>
        <authorList>
            <person name="Poehlein A."/>
            <person name="Daniel R."/>
        </authorList>
    </citation>
    <scope>NUCLEOTIDE SEQUENCE [LARGE SCALE GENOMIC DNA]</scope>
    <source>
        <strain evidence="6">DSM 26217</strain>
    </source>
</reference>
<dbReference type="GO" id="GO:0005886">
    <property type="term" value="C:plasma membrane"/>
    <property type="evidence" value="ECO:0007669"/>
    <property type="project" value="TreeGrafter"/>
</dbReference>
<dbReference type="PANTHER" id="PTHR45772:SF3">
    <property type="entry name" value="ABC TRANSPORTER ATP-BINDING PROTEIN"/>
    <property type="match status" value="1"/>
</dbReference>
<dbReference type="EC" id="3.6.3.-" evidence="5"/>
<name>A0A9X7J135_9FIRM</name>
<dbReference type="SMART" id="SM00382">
    <property type="entry name" value="AAA"/>
    <property type="match status" value="1"/>
</dbReference>
<comment type="caution">
    <text evidence="5">The sequence shown here is derived from an EMBL/GenBank/DDBJ whole genome shotgun (WGS) entry which is preliminary data.</text>
</comment>
<dbReference type="InterPro" id="IPR003593">
    <property type="entry name" value="AAA+_ATPase"/>
</dbReference>
<keyword evidence="6" id="KW-1185">Reference proteome</keyword>
<dbReference type="EMBL" id="PVXL01000057">
    <property type="protein sequence ID" value="PRR71299.1"/>
    <property type="molecule type" value="Genomic_DNA"/>
</dbReference>
<dbReference type="Pfam" id="PF00005">
    <property type="entry name" value="ABC_tran"/>
    <property type="match status" value="1"/>
</dbReference>
<evidence type="ECO:0000256" key="1">
    <source>
        <dbReference type="ARBA" id="ARBA00022448"/>
    </source>
</evidence>
<feature type="domain" description="ABC transporter" evidence="4">
    <location>
        <begin position="6"/>
        <end position="249"/>
    </location>
</feature>
<gene>
    <name evidence="5" type="primary">lptB_4</name>
    <name evidence="5" type="ORF">MOST_26060</name>
</gene>
<dbReference type="InterPro" id="IPR003439">
    <property type="entry name" value="ABC_transporter-like_ATP-bd"/>
</dbReference>
<dbReference type="Proteomes" id="UP000239430">
    <property type="component" value="Unassembled WGS sequence"/>
</dbReference>
<dbReference type="GO" id="GO:0005524">
    <property type="term" value="F:ATP binding"/>
    <property type="evidence" value="ECO:0007669"/>
    <property type="project" value="UniProtKB-KW"/>
</dbReference>
<evidence type="ECO:0000256" key="2">
    <source>
        <dbReference type="ARBA" id="ARBA00022741"/>
    </source>
</evidence>
<organism evidence="5 6">
    <name type="scientific">Neomoorella stamsii</name>
    <dbReference type="NCBI Taxonomy" id="1266720"/>
    <lineage>
        <taxon>Bacteria</taxon>
        <taxon>Bacillati</taxon>
        <taxon>Bacillota</taxon>
        <taxon>Clostridia</taxon>
        <taxon>Neomoorellales</taxon>
        <taxon>Neomoorellaceae</taxon>
        <taxon>Neomoorella</taxon>
    </lineage>
</organism>
<dbReference type="CDD" id="cd03219">
    <property type="entry name" value="ABC_Mj1267_LivG_branched"/>
    <property type="match status" value="1"/>
</dbReference>
<protein>
    <submittedName>
        <fullName evidence="5">Lipopolysaccharide export system ATP-binding protein LptB</fullName>
        <ecNumber evidence="5">3.6.3.-</ecNumber>
    </submittedName>
</protein>
<dbReference type="AlphaFoldDB" id="A0A9X7J135"/>
<dbReference type="InterPro" id="IPR032823">
    <property type="entry name" value="BCA_ABC_TP_C"/>
</dbReference>
<evidence type="ECO:0000313" key="6">
    <source>
        <dbReference type="Proteomes" id="UP000239430"/>
    </source>
</evidence>
<keyword evidence="5" id="KW-0378">Hydrolase</keyword>
<dbReference type="Pfam" id="PF12399">
    <property type="entry name" value="BCA_ABC_TP_C"/>
    <property type="match status" value="1"/>
</dbReference>
<evidence type="ECO:0000256" key="3">
    <source>
        <dbReference type="ARBA" id="ARBA00022840"/>
    </source>
</evidence>
<sequence length="252" mass="27601">MTDAILWTEDLTMAFGGHFAVNGVNVSFKPCCFTSIIGPNGAGKTTFFNLVSGQLVPTRGRIFFKGEDITRFPVHERARRGLGRCFQITNVFPKLTVLENVRLAVQASAGTGFRPLTPVVHFKELEDKALGVLDTVGLRKKAGSLASTLTHGEKRKLEIAIVLAMEPEVMLLDEPTAGISLEEVPAMIELLQHLREKRDRTIILVEHKMNMVLSLSDEVIVLFNGCVLASGAPEQIIRDERVQTAYLGGGMA</sequence>
<dbReference type="InterPro" id="IPR027417">
    <property type="entry name" value="P-loop_NTPase"/>
</dbReference>
<dbReference type="FunFam" id="3.40.50.300:FF:000421">
    <property type="entry name" value="Branched-chain amino acid ABC transporter ATP-binding protein"/>
    <property type="match status" value="1"/>
</dbReference>
<dbReference type="PROSITE" id="PS50893">
    <property type="entry name" value="ABC_TRANSPORTER_2"/>
    <property type="match status" value="1"/>
</dbReference>
<evidence type="ECO:0000313" key="5">
    <source>
        <dbReference type="EMBL" id="PRR71299.1"/>
    </source>
</evidence>
<dbReference type="SUPFAM" id="SSF52540">
    <property type="entry name" value="P-loop containing nucleoside triphosphate hydrolases"/>
    <property type="match status" value="1"/>
</dbReference>
<keyword evidence="3 5" id="KW-0067">ATP-binding</keyword>
<evidence type="ECO:0000259" key="4">
    <source>
        <dbReference type="PROSITE" id="PS50893"/>
    </source>
</evidence>